<gene>
    <name evidence="3" type="ORF">EUGRSUZ_D00378</name>
</gene>
<keyword evidence="1" id="KW-1133">Transmembrane helix</keyword>
<feature type="transmembrane region" description="Helical" evidence="1">
    <location>
        <begin position="239"/>
        <end position="257"/>
    </location>
</feature>
<dbReference type="InterPro" id="IPR007658">
    <property type="entry name" value="DUF594"/>
</dbReference>
<dbReference type="InterPro" id="IPR025315">
    <property type="entry name" value="DUF4220"/>
</dbReference>
<dbReference type="PANTHER" id="PTHR31325">
    <property type="entry name" value="OS01G0798800 PROTEIN-RELATED"/>
    <property type="match status" value="1"/>
</dbReference>
<dbReference type="Gramene" id="KCW76012">
    <property type="protein sequence ID" value="KCW76012"/>
    <property type="gene ID" value="EUGRSUZ_D00378"/>
</dbReference>
<feature type="domain" description="DUF4220" evidence="2">
    <location>
        <begin position="2"/>
        <end position="355"/>
    </location>
</feature>
<sequence>MLGLMQSSPFKVSHFPFWAAYLVVVLGSVDSYTAHSIWDIERWKSFNVDSAAKCFMTSWMISSYMDNSRTAILCAKNFKLISDYMSAEHQRNGSSDTNPFTMLRCKYLVIVVDEAKEHSLCSSENCQKLSEKGEVITVEKVWNCKGMLLSESGGDRDGRLKDLCLFFSLFQFICLRFVGYSLPQEAHKKLWRLIEHMLFEEKGYERVFRVIKVELVFLFDLLFTKYPVNLNPHRSRYRLLQLAIVVGAALISFYYLESPSTRGCGCFNSPLIQGGNLSVPALATVLLMMSILLVELAQFVIMIFSEWAKAIHICKYVQDERCRKNRYAEKLIEIMCRVRLLKPWGRQLRQYSLLKLYNYSPWKCTNNRLTAAYVDPKRNGQDQIAPTNLSEQVIKAIAQSLMMNGTSNLKKGQASLRLNDMFNQLSWACCHETTTHVIMVWHVATTFCEHEAPLRGTQLSKEPGEHFGIATKLLKYLAYLVAFTPRLLPDHPYRTQYIFRSAVSEARGLFKESSVSMDKRIEMLKGIDVEQCQENIVLQGAKPGRQFASVAANEEQIWKVLADFWVEMMLYVAPSNAAAAHADYLPPGGEFVTHVWVLVSHVDIKKEPHDGERHDDSKRN</sequence>
<reference evidence="3" key="1">
    <citation type="submission" date="2013-07" db="EMBL/GenBank/DDBJ databases">
        <title>The genome of Eucalyptus grandis.</title>
        <authorList>
            <person name="Schmutz J."/>
            <person name="Hayes R."/>
            <person name="Myburg A."/>
            <person name="Tuskan G."/>
            <person name="Grattapaglia D."/>
            <person name="Rokhsar D.S."/>
        </authorList>
    </citation>
    <scope>NUCLEOTIDE SEQUENCE</scope>
    <source>
        <tissue evidence="3">Leaf extractions</tissue>
    </source>
</reference>
<dbReference type="AlphaFoldDB" id="A0A059CCD0"/>
<organism evidence="3">
    <name type="scientific">Eucalyptus grandis</name>
    <name type="common">Flooded gum</name>
    <dbReference type="NCBI Taxonomy" id="71139"/>
    <lineage>
        <taxon>Eukaryota</taxon>
        <taxon>Viridiplantae</taxon>
        <taxon>Streptophyta</taxon>
        <taxon>Embryophyta</taxon>
        <taxon>Tracheophyta</taxon>
        <taxon>Spermatophyta</taxon>
        <taxon>Magnoliopsida</taxon>
        <taxon>eudicotyledons</taxon>
        <taxon>Gunneridae</taxon>
        <taxon>Pentapetalae</taxon>
        <taxon>rosids</taxon>
        <taxon>malvids</taxon>
        <taxon>Myrtales</taxon>
        <taxon>Myrtaceae</taxon>
        <taxon>Myrtoideae</taxon>
        <taxon>Eucalypteae</taxon>
        <taxon>Eucalyptus</taxon>
    </lineage>
</organism>
<evidence type="ECO:0000259" key="2">
    <source>
        <dbReference type="Pfam" id="PF13968"/>
    </source>
</evidence>
<feature type="transmembrane region" description="Helical" evidence="1">
    <location>
        <begin position="277"/>
        <end position="304"/>
    </location>
</feature>
<protein>
    <recommendedName>
        <fullName evidence="2">DUF4220 domain-containing protein</fullName>
    </recommendedName>
</protein>
<keyword evidence="1" id="KW-0472">Membrane</keyword>
<evidence type="ECO:0000313" key="3">
    <source>
        <dbReference type="EMBL" id="KCW76012.1"/>
    </source>
</evidence>
<feature type="transmembrane region" description="Helical" evidence="1">
    <location>
        <begin position="163"/>
        <end position="182"/>
    </location>
</feature>
<dbReference type="EMBL" id="KK198756">
    <property type="protein sequence ID" value="KCW76012.1"/>
    <property type="molecule type" value="Genomic_DNA"/>
</dbReference>
<dbReference type="Pfam" id="PF04578">
    <property type="entry name" value="DUF594"/>
    <property type="match status" value="1"/>
</dbReference>
<dbReference type="InParanoid" id="A0A059CCD0"/>
<dbReference type="eggNOG" id="ENOG502QSWW">
    <property type="taxonomic scope" value="Eukaryota"/>
</dbReference>
<accession>A0A059CCD0</accession>
<name>A0A059CCD0_EUCGR</name>
<proteinExistence type="predicted"/>
<keyword evidence="1" id="KW-0812">Transmembrane</keyword>
<feature type="transmembrane region" description="Helical" evidence="1">
    <location>
        <begin position="15"/>
        <end position="34"/>
    </location>
</feature>
<dbReference type="Pfam" id="PF13968">
    <property type="entry name" value="DUF4220"/>
    <property type="match status" value="1"/>
</dbReference>
<evidence type="ECO:0000256" key="1">
    <source>
        <dbReference type="SAM" id="Phobius"/>
    </source>
</evidence>